<evidence type="ECO:0000256" key="2">
    <source>
        <dbReference type="SAM" id="Coils"/>
    </source>
</evidence>
<dbReference type="GO" id="GO:0015562">
    <property type="term" value="F:efflux transmembrane transporter activity"/>
    <property type="evidence" value="ECO:0007669"/>
    <property type="project" value="TreeGrafter"/>
</dbReference>
<dbReference type="SUPFAM" id="SSF111369">
    <property type="entry name" value="HlyD-like secretion proteins"/>
    <property type="match status" value="1"/>
</dbReference>
<dbReference type="Pfam" id="PF25876">
    <property type="entry name" value="HH_MFP_RND"/>
    <property type="match status" value="1"/>
</dbReference>
<dbReference type="Gene3D" id="2.40.30.170">
    <property type="match status" value="1"/>
</dbReference>
<dbReference type="GO" id="GO:1990281">
    <property type="term" value="C:efflux pump complex"/>
    <property type="evidence" value="ECO:0007669"/>
    <property type="project" value="TreeGrafter"/>
</dbReference>
<dbReference type="InterPro" id="IPR058649">
    <property type="entry name" value="CzcB_C"/>
</dbReference>
<accession>A0A6L7I1B8</accession>
<dbReference type="AlphaFoldDB" id="A0A6L7I1B8"/>
<dbReference type="RefSeq" id="WP_160795906.1">
    <property type="nucleotide sequence ID" value="NZ_CANMWR010000002.1"/>
</dbReference>
<organism evidence="7 8">
    <name type="scientific">Shewanella insulae</name>
    <dbReference type="NCBI Taxonomy" id="2681496"/>
    <lineage>
        <taxon>Bacteria</taxon>
        <taxon>Pseudomonadati</taxon>
        <taxon>Pseudomonadota</taxon>
        <taxon>Gammaproteobacteria</taxon>
        <taxon>Alteromonadales</taxon>
        <taxon>Shewanellaceae</taxon>
        <taxon>Shewanella</taxon>
    </lineage>
</organism>
<name>A0A6L7I1B8_9GAMM</name>
<dbReference type="PANTHER" id="PTHR30469:SF18">
    <property type="entry name" value="RESISTANCE-NODULATION-CELL DIVISION (RND) EFFLUX MEMBRANE FUSION PROTEIN-RELATED"/>
    <property type="match status" value="1"/>
</dbReference>
<dbReference type="Gene3D" id="2.40.420.20">
    <property type="match status" value="1"/>
</dbReference>
<evidence type="ECO:0000313" key="7">
    <source>
        <dbReference type="EMBL" id="MXR69071.1"/>
    </source>
</evidence>
<dbReference type="PANTHER" id="PTHR30469">
    <property type="entry name" value="MULTIDRUG RESISTANCE PROTEIN MDTA"/>
    <property type="match status" value="1"/>
</dbReference>
<comment type="similarity">
    <text evidence="1">Belongs to the membrane fusion protein (MFP) (TC 8.A.1) family.</text>
</comment>
<feature type="domain" description="CzcB-like C-terminal circularly permuted SH3-like" evidence="6">
    <location>
        <begin position="274"/>
        <end position="328"/>
    </location>
</feature>
<feature type="domain" description="Multidrug resistance protein MdtA-like alpha-helical hairpin" evidence="3">
    <location>
        <begin position="90"/>
        <end position="159"/>
    </location>
</feature>
<evidence type="ECO:0000256" key="1">
    <source>
        <dbReference type="ARBA" id="ARBA00009477"/>
    </source>
</evidence>
<feature type="coiled-coil region" evidence="2">
    <location>
        <begin position="88"/>
        <end position="117"/>
    </location>
</feature>
<proteinExistence type="inferred from homology"/>
<comment type="caution">
    <text evidence="7">The sequence shown here is derived from an EMBL/GenBank/DDBJ whole genome shotgun (WGS) entry which is preliminary data.</text>
</comment>
<dbReference type="InterPro" id="IPR058792">
    <property type="entry name" value="Beta-barrel_RND_2"/>
</dbReference>
<evidence type="ECO:0000259" key="6">
    <source>
        <dbReference type="Pfam" id="PF25975"/>
    </source>
</evidence>
<dbReference type="Gene3D" id="2.40.50.100">
    <property type="match status" value="1"/>
</dbReference>
<gene>
    <name evidence="7" type="ORF">GNT65_10365</name>
</gene>
<dbReference type="Pfam" id="PF25917">
    <property type="entry name" value="BSH_RND"/>
    <property type="match status" value="1"/>
</dbReference>
<evidence type="ECO:0000259" key="4">
    <source>
        <dbReference type="Pfam" id="PF25917"/>
    </source>
</evidence>
<evidence type="ECO:0000313" key="8">
    <source>
        <dbReference type="Proteomes" id="UP000474778"/>
    </source>
</evidence>
<protein>
    <submittedName>
        <fullName evidence="7">Efflux RND transporter periplasmic adaptor subunit</fullName>
    </submittedName>
</protein>
<dbReference type="InterPro" id="IPR058624">
    <property type="entry name" value="MdtA-like_HH"/>
</dbReference>
<feature type="domain" description="CusB-like beta-barrel" evidence="5">
    <location>
        <begin position="220"/>
        <end position="268"/>
    </location>
</feature>
<dbReference type="NCBIfam" id="TIGR01730">
    <property type="entry name" value="RND_mfp"/>
    <property type="match status" value="1"/>
</dbReference>
<evidence type="ECO:0000259" key="5">
    <source>
        <dbReference type="Pfam" id="PF25954"/>
    </source>
</evidence>
<dbReference type="Proteomes" id="UP000474778">
    <property type="component" value="Unassembled WGS sequence"/>
</dbReference>
<dbReference type="Pfam" id="PF25954">
    <property type="entry name" value="Beta-barrel_RND_2"/>
    <property type="match status" value="1"/>
</dbReference>
<dbReference type="InterPro" id="IPR006143">
    <property type="entry name" value="RND_pump_MFP"/>
</dbReference>
<evidence type="ECO:0000259" key="3">
    <source>
        <dbReference type="Pfam" id="PF25876"/>
    </source>
</evidence>
<keyword evidence="8" id="KW-1185">Reference proteome</keyword>
<feature type="domain" description="Multidrug resistance protein MdtA-like barrel-sandwich hybrid" evidence="4">
    <location>
        <begin position="50"/>
        <end position="185"/>
    </location>
</feature>
<reference evidence="7 8" key="1">
    <citation type="submission" date="2019-12" db="EMBL/GenBank/DDBJ databases">
        <title>Shewanella insulae sp. nov., isolated from a tidal flat.</title>
        <authorList>
            <person name="Yoon J.-H."/>
        </authorList>
    </citation>
    <scope>NUCLEOTIDE SEQUENCE [LARGE SCALE GENOMIC DNA]</scope>
    <source>
        <strain evidence="7 8">JBTF-M18</strain>
    </source>
</reference>
<sequence>MQVQHAFSIGILLSLVSLISGANELPTMTLAKQSQPQWITLDAQLEAVKSATVSAQTSGRIIKINYDVNDIVPQGASLLEITSKAQGAELAAAEADFARAQAQNEEAQKQRKRYEKLFPQGAISQGDMDQAIANARASAQAVSAARARIIQANESLQYTTVNAPFAGVVTKRHVEVGETVSPGQPLLSGFATEHMRAVTHVPLRYIDALRANPKMKLVLTNGKELESDALTIFSFADAKSHSYKTRIELPPQEPNLMPGMWVKASFNAGDRETLTVPESAVIYSNELSAVYLMQNNQFMLNQVRLGNKQGDSFEVLSGLSDGDTIAVDAYQVLLKLKQ</sequence>
<dbReference type="InterPro" id="IPR058625">
    <property type="entry name" value="MdtA-like_BSH"/>
</dbReference>
<dbReference type="Gene3D" id="1.10.287.470">
    <property type="entry name" value="Helix hairpin bin"/>
    <property type="match status" value="1"/>
</dbReference>
<dbReference type="EMBL" id="WRPA01000008">
    <property type="protein sequence ID" value="MXR69071.1"/>
    <property type="molecule type" value="Genomic_DNA"/>
</dbReference>
<keyword evidence="2" id="KW-0175">Coiled coil</keyword>
<dbReference type="Pfam" id="PF25975">
    <property type="entry name" value="CzcB_C"/>
    <property type="match status" value="1"/>
</dbReference>